<dbReference type="Proteomes" id="UP000824229">
    <property type="component" value="Unassembled WGS sequence"/>
</dbReference>
<dbReference type="InterPro" id="IPR001441">
    <property type="entry name" value="UPP_synth-like"/>
</dbReference>
<evidence type="ECO:0000313" key="3">
    <source>
        <dbReference type="EMBL" id="MBU3804220.1"/>
    </source>
</evidence>
<accession>A0A9E2KBS6</accession>
<organism evidence="3 4">
    <name type="scientific">Candidatus Cellulosilyticum pullistercoris</name>
    <dbReference type="NCBI Taxonomy" id="2838521"/>
    <lineage>
        <taxon>Bacteria</taxon>
        <taxon>Bacillati</taxon>
        <taxon>Bacillota</taxon>
        <taxon>Clostridia</taxon>
        <taxon>Lachnospirales</taxon>
        <taxon>Cellulosilyticaceae</taxon>
        <taxon>Cellulosilyticum</taxon>
    </lineage>
</organism>
<gene>
    <name evidence="3" type="primary">uppS</name>
    <name evidence="3" type="ORF">H9872_05655</name>
</gene>
<dbReference type="EC" id="2.5.1.31" evidence="3"/>
<evidence type="ECO:0000313" key="4">
    <source>
        <dbReference type="Proteomes" id="UP000824229"/>
    </source>
</evidence>
<keyword evidence="1 3" id="KW-0808">Transferase</keyword>
<dbReference type="EMBL" id="JAHLFQ010000124">
    <property type="protein sequence ID" value="MBU3804220.1"/>
    <property type="molecule type" value="Genomic_DNA"/>
</dbReference>
<evidence type="ECO:0000256" key="1">
    <source>
        <dbReference type="ARBA" id="ARBA00022679"/>
    </source>
</evidence>
<dbReference type="CDD" id="cd00475">
    <property type="entry name" value="Cis_IPPS"/>
    <property type="match status" value="1"/>
</dbReference>
<dbReference type="Pfam" id="PF01255">
    <property type="entry name" value="Prenyltransf"/>
    <property type="match status" value="1"/>
</dbReference>
<dbReference type="GO" id="GO:0008834">
    <property type="term" value="F:ditrans,polycis-undecaprenyl-diphosphate synthase [(2E,6E)-farnesyl-diphosphate specific] activity"/>
    <property type="evidence" value="ECO:0007669"/>
    <property type="project" value="UniProtKB-EC"/>
</dbReference>
<reference evidence="3" key="1">
    <citation type="journal article" date="2021" name="PeerJ">
        <title>Extensive microbial diversity within the chicken gut microbiome revealed by metagenomics and culture.</title>
        <authorList>
            <person name="Gilroy R."/>
            <person name="Ravi A."/>
            <person name="Getino M."/>
            <person name="Pursley I."/>
            <person name="Horton D.L."/>
            <person name="Alikhan N.F."/>
            <person name="Baker D."/>
            <person name="Gharbi K."/>
            <person name="Hall N."/>
            <person name="Watson M."/>
            <person name="Adriaenssens E.M."/>
            <person name="Foster-Nyarko E."/>
            <person name="Jarju S."/>
            <person name="Secka A."/>
            <person name="Antonio M."/>
            <person name="Oren A."/>
            <person name="Chaudhuri R.R."/>
            <person name="La Ragione R."/>
            <person name="Hildebrand F."/>
            <person name="Pallen M.J."/>
        </authorList>
    </citation>
    <scope>NUCLEOTIDE SEQUENCE</scope>
    <source>
        <strain evidence="3">B5-657</strain>
    </source>
</reference>
<dbReference type="GO" id="GO:0016094">
    <property type="term" value="P:polyprenol biosynthetic process"/>
    <property type="evidence" value="ECO:0007669"/>
    <property type="project" value="TreeGrafter"/>
</dbReference>
<dbReference type="NCBIfam" id="TIGR00055">
    <property type="entry name" value="uppS"/>
    <property type="match status" value="1"/>
</dbReference>
<comment type="similarity">
    <text evidence="2">Belongs to the UPP synthase family. Z-FPP synthase subfamily.</text>
</comment>
<comment type="caution">
    <text evidence="3">The sequence shown here is derived from an EMBL/GenBank/DDBJ whole genome shotgun (WGS) entry which is preliminary data.</text>
</comment>
<sequence>MRIPKHIAIIPDGNRRWAKNSGLEKHEGYEHGLNPGVEALRIAQQYGVEELTYYGFTTDNCKRPSVQVKSFVNACINAIELIKQENVNLLVVGNTASPMFPKELLPYTNERVQFGEGTTKVNFLVNYGWEWDLGKLSIATTNRHTIMESLGSKGISRIDLVIRWGGRKRLSGLLPVQSVYADFYTLDEMWPDFCEKQFLEALSWYSKQDVTLGG</sequence>
<name>A0A9E2KBS6_9FIRM</name>
<dbReference type="Gene3D" id="3.40.1180.10">
    <property type="entry name" value="Decaprenyl diphosphate synthase-like"/>
    <property type="match status" value="1"/>
</dbReference>
<proteinExistence type="inferred from homology"/>
<protein>
    <submittedName>
        <fullName evidence="3">Di-trans,poly-cis-decaprenylcistransferase</fullName>
        <ecNumber evidence="3">2.5.1.31</ecNumber>
    </submittedName>
</protein>
<dbReference type="AlphaFoldDB" id="A0A9E2KBS6"/>
<dbReference type="SUPFAM" id="SSF64005">
    <property type="entry name" value="Undecaprenyl diphosphate synthase"/>
    <property type="match status" value="1"/>
</dbReference>
<dbReference type="InterPro" id="IPR036424">
    <property type="entry name" value="UPP_synth-like_sf"/>
</dbReference>
<evidence type="ECO:0000256" key="2">
    <source>
        <dbReference type="ARBA" id="ARBA00038453"/>
    </source>
</evidence>
<dbReference type="PANTHER" id="PTHR10291:SF43">
    <property type="entry name" value="DEHYDRODOLICHYL DIPHOSPHATE SYNTHASE COMPLEX SUBUNIT DHDDS"/>
    <property type="match status" value="1"/>
</dbReference>
<dbReference type="PANTHER" id="PTHR10291">
    <property type="entry name" value="DEHYDRODOLICHYL DIPHOSPHATE SYNTHASE FAMILY MEMBER"/>
    <property type="match status" value="1"/>
</dbReference>
<reference evidence="3" key="2">
    <citation type="submission" date="2021-04" db="EMBL/GenBank/DDBJ databases">
        <authorList>
            <person name="Gilroy R."/>
        </authorList>
    </citation>
    <scope>NUCLEOTIDE SEQUENCE</scope>
    <source>
        <strain evidence="3">B5-657</strain>
    </source>
</reference>